<feature type="signal peptide" evidence="2">
    <location>
        <begin position="1"/>
        <end position="21"/>
    </location>
</feature>
<dbReference type="AlphaFoldDB" id="A0AAD1G186"/>
<dbReference type="EMBL" id="AP018711">
    <property type="protein sequence ID" value="BBE34439.1"/>
    <property type="molecule type" value="Genomic_DNA"/>
</dbReference>
<dbReference type="PANTHER" id="PTHR46928">
    <property type="entry name" value="MESENCHYME-SPECIFIC CELL SURFACE GLYCOPROTEIN"/>
    <property type="match status" value="1"/>
</dbReference>
<dbReference type="InterPro" id="IPR015943">
    <property type="entry name" value="WD40/YVTN_repeat-like_dom_sf"/>
</dbReference>
<dbReference type="Proteomes" id="UP000276029">
    <property type="component" value="Unassembled WGS sequence"/>
</dbReference>
<dbReference type="Proteomes" id="UP000275727">
    <property type="component" value="Chromosome"/>
</dbReference>
<feature type="domain" description="Ice-binding protein C-terminal" evidence="3">
    <location>
        <begin position="490"/>
        <end position="512"/>
    </location>
</feature>
<evidence type="ECO:0000256" key="1">
    <source>
        <dbReference type="SAM" id="Phobius"/>
    </source>
</evidence>
<evidence type="ECO:0000313" key="8">
    <source>
        <dbReference type="Proteomes" id="UP000276029"/>
    </source>
</evidence>
<dbReference type="InterPro" id="IPR052956">
    <property type="entry name" value="Mesenchyme-surface_protein"/>
</dbReference>
<dbReference type="Gene3D" id="2.130.10.10">
    <property type="entry name" value="YVTN repeat-like/Quinoprotein amine dehydrogenase"/>
    <property type="match status" value="1"/>
</dbReference>
<keyword evidence="1" id="KW-1133">Transmembrane helix</keyword>
<dbReference type="PANTHER" id="PTHR46928:SF1">
    <property type="entry name" value="MESENCHYME-SPECIFIC CELL SURFACE GLYCOPROTEIN"/>
    <property type="match status" value="1"/>
</dbReference>
<dbReference type="NCBIfam" id="NF038117">
    <property type="entry name" value="choice_anch_I"/>
    <property type="match status" value="1"/>
</dbReference>
<dbReference type="InterPro" id="IPR055188">
    <property type="entry name" value="Choice_anch_I"/>
</dbReference>
<dbReference type="NCBIfam" id="TIGR02595">
    <property type="entry name" value="PEP_CTERM"/>
    <property type="match status" value="1"/>
</dbReference>
<protein>
    <submittedName>
        <fullName evidence="6">Secreted protein with PEP-CTERM sorting signal</fullName>
    </submittedName>
</protein>
<feature type="transmembrane region" description="Helical" evidence="1">
    <location>
        <begin position="482"/>
        <end position="509"/>
    </location>
</feature>
<evidence type="ECO:0000259" key="4">
    <source>
        <dbReference type="Pfam" id="PF22494"/>
    </source>
</evidence>
<reference evidence="6 8" key="2">
    <citation type="submission" date="2018-10" db="EMBL/GenBank/DDBJ databases">
        <title>Genomic Encyclopedia of Type Strains, Phase IV (KMG-IV): sequencing the most valuable type-strain genomes for metagenomic binning, comparative biology and taxonomic classification.</title>
        <authorList>
            <person name="Goeker M."/>
        </authorList>
    </citation>
    <scope>NUCLEOTIDE SEQUENCE [LARGE SCALE GENOMIC DNA]</scope>
    <source>
        <strain evidence="6 8">DSM 19791</strain>
    </source>
</reference>
<proteinExistence type="predicted"/>
<gene>
    <name evidence="6" type="ORF">DFR51_1026</name>
    <name evidence="5" type="ORF">SmB9_20970</name>
</gene>
<evidence type="ECO:0000313" key="5">
    <source>
        <dbReference type="EMBL" id="BBE34439.1"/>
    </source>
</evidence>
<dbReference type="KEGG" id="smic:SmB9_20970"/>
<accession>A0AAD1G186</accession>
<feature type="domain" description="Choice-of-anchor I" evidence="4">
    <location>
        <begin position="36"/>
        <end position="438"/>
    </location>
</feature>
<keyword evidence="2" id="KW-0732">Signal</keyword>
<reference evidence="5 7" key="1">
    <citation type="submission" date="2018-06" db="EMBL/GenBank/DDBJ databases">
        <title>Complete Genome Sequence of the Microcystin-Degrading Bacterium Sphingosinicella microcystinivorans Strain B-9.</title>
        <authorList>
            <person name="Jin H."/>
            <person name="Nishizawa T."/>
            <person name="Guo Y."/>
            <person name="Nishizawa A."/>
            <person name="Park H."/>
            <person name="Kato H."/>
            <person name="Tsuji K."/>
            <person name="Harada K."/>
        </authorList>
    </citation>
    <scope>NUCLEOTIDE SEQUENCE [LARGE SCALE GENOMIC DNA]</scope>
    <source>
        <strain evidence="5 7">B9</strain>
    </source>
</reference>
<evidence type="ECO:0000256" key="2">
    <source>
        <dbReference type="SAM" id="SignalP"/>
    </source>
</evidence>
<keyword evidence="1" id="KW-0472">Membrane</keyword>
<dbReference type="EMBL" id="RBWX01000007">
    <property type="protein sequence ID" value="RKS91462.1"/>
    <property type="molecule type" value="Genomic_DNA"/>
</dbReference>
<organism evidence="5 7">
    <name type="scientific">Sphingosinicella microcystinivorans</name>
    <dbReference type="NCBI Taxonomy" id="335406"/>
    <lineage>
        <taxon>Bacteria</taxon>
        <taxon>Pseudomonadati</taxon>
        <taxon>Pseudomonadota</taxon>
        <taxon>Alphaproteobacteria</taxon>
        <taxon>Sphingomonadales</taxon>
        <taxon>Sphingosinicellaceae</taxon>
        <taxon>Sphingosinicella</taxon>
    </lineage>
</organism>
<dbReference type="InterPro" id="IPR013424">
    <property type="entry name" value="Ice-binding_C"/>
</dbReference>
<dbReference type="Pfam" id="PF07589">
    <property type="entry name" value="PEP-CTERM"/>
    <property type="match status" value="1"/>
</dbReference>
<evidence type="ECO:0000259" key="3">
    <source>
        <dbReference type="Pfam" id="PF07589"/>
    </source>
</evidence>
<dbReference type="Pfam" id="PF22494">
    <property type="entry name" value="choice_anch_I"/>
    <property type="match status" value="1"/>
</dbReference>
<dbReference type="RefSeq" id="WP_160119176.1">
    <property type="nucleotide sequence ID" value="NZ_AP018711.1"/>
</dbReference>
<feature type="chain" id="PRO_5041993781" evidence="2">
    <location>
        <begin position="22"/>
        <end position="519"/>
    </location>
</feature>
<name>A0AAD1G186_SPHMI</name>
<dbReference type="SUPFAM" id="SSF75011">
    <property type="entry name" value="3-carboxy-cis,cis-mucoante lactonizing enzyme"/>
    <property type="match status" value="1"/>
</dbReference>
<evidence type="ECO:0000313" key="6">
    <source>
        <dbReference type="EMBL" id="RKS91462.1"/>
    </source>
</evidence>
<keyword evidence="1" id="KW-0812">Transmembrane</keyword>
<evidence type="ECO:0000313" key="7">
    <source>
        <dbReference type="Proteomes" id="UP000275727"/>
    </source>
</evidence>
<sequence length="519" mass="53944">MRTLSVLAGLLAAAAAFPANAAALKVRGTTSVTLGDASEIPAYDASGDRVFVVGLNDDNAFVKIVDAKTSTEIGTLDTHSYFAGGSANSVAVGGGKVAVAIQAANKTDPGRVLVYDLANLAAAPQSYTVGALPDQVSFSADGTRLLVANEGEPSSYGKPDSVDPEGSISYIDLTAGMVKTAGFGAFNASKSELQAKGVRIFGPGASVAQDLEPEYTAFSPDGKSAFVTLQENNAIAVVDLDGPDGPVVTDIIPLGFKSYAPGANRLDPSDKDGIKGNLQSRAGVYGMYMPDAIKSFTSNGKTYFVTANEGDAREWDGLVEEVRAGTLGDYGIFNRLNVTNTLGAEGPADGELFTFGGRSFSILDENGNRVFDSGDVIEQIMAARFPDAFDDGRSDNKGPEPEGVEIGIVDGRMVLFLGLERSNGSSLGSVLAFDITDFGLGVAPKYLGAIVSDLLGRPEGLSFFTRDGKSFLAVADEETGNLAIYALNVVSEPAVMGLFGLGLAGVVAMRRRRRTKAIS</sequence>
<keyword evidence="8" id="KW-1185">Reference proteome</keyword>